<dbReference type="GO" id="GO:0008047">
    <property type="term" value="F:enzyme activator activity"/>
    <property type="evidence" value="ECO:0007669"/>
    <property type="project" value="InterPro"/>
</dbReference>
<evidence type="ECO:0000313" key="1">
    <source>
        <dbReference type="EMBL" id="TEB08093.1"/>
    </source>
</evidence>
<keyword evidence="1" id="KW-0378">Hydrolase</keyword>
<sequence length="159" mass="17093">MLKTLSERLKGRVFLVGIGNTLRSDDAAGPELIERLGGKVEADLLDAGEVPESYLGRITGRHPDTIVLIDAAELKAAPGTAAIIEIEDIKGKSLSSHQLGLDLFMRFLQAETGADVFLLGIQPRSTGFGEILSTEVFETIGYLEELFQKVLPAQGVVTN</sequence>
<dbReference type="RefSeq" id="WP_190239823.1">
    <property type="nucleotide sequence ID" value="NZ_QFGA01000001.1"/>
</dbReference>
<gene>
    <name evidence="1" type="primary">hycI</name>
    <name evidence="1" type="ORF">Psch_01648</name>
</gene>
<dbReference type="NCBIfam" id="TIGR00072">
    <property type="entry name" value="hydrog_prot"/>
    <property type="match status" value="1"/>
</dbReference>
<comment type="caution">
    <text evidence="1">The sequence shown here is derived from an EMBL/GenBank/DDBJ whole genome shotgun (WGS) entry which is preliminary data.</text>
</comment>
<protein>
    <submittedName>
        <fullName evidence="1">Hydrogenase 3 maturation protease</fullName>
        <ecNumber evidence="1">3.4.23.51</ecNumber>
    </submittedName>
</protein>
<dbReference type="GO" id="GO:0016485">
    <property type="term" value="P:protein processing"/>
    <property type="evidence" value="ECO:0007669"/>
    <property type="project" value="TreeGrafter"/>
</dbReference>
<dbReference type="GO" id="GO:0004175">
    <property type="term" value="F:endopeptidase activity"/>
    <property type="evidence" value="ECO:0007669"/>
    <property type="project" value="TreeGrafter"/>
</dbReference>
<dbReference type="Pfam" id="PF01750">
    <property type="entry name" value="HycI"/>
    <property type="match status" value="1"/>
</dbReference>
<dbReference type="CDD" id="cd06067">
    <property type="entry name" value="H2MP_MemB-H2evol"/>
    <property type="match status" value="1"/>
</dbReference>
<dbReference type="EMBL" id="QFGA01000001">
    <property type="protein sequence ID" value="TEB08093.1"/>
    <property type="molecule type" value="Genomic_DNA"/>
</dbReference>
<proteinExistence type="predicted"/>
<dbReference type="PANTHER" id="PTHR30302">
    <property type="entry name" value="HYDROGENASE 1 MATURATION PROTEASE"/>
    <property type="match status" value="1"/>
</dbReference>
<reference evidence="1 2" key="1">
    <citation type="journal article" date="2018" name="Environ. Microbiol.">
        <title>Novel energy conservation strategies and behaviour of Pelotomaculum schinkii driving syntrophic propionate catabolism.</title>
        <authorList>
            <person name="Hidalgo-Ahumada C.A.P."/>
            <person name="Nobu M.K."/>
            <person name="Narihiro T."/>
            <person name="Tamaki H."/>
            <person name="Liu W.T."/>
            <person name="Kamagata Y."/>
            <person name="Stams A.J.M."/>
            <person name="Imachi H."/>
            <person name="Sousa D.Z."/>
        </authorList>
    </citation>
    <scope>NUCLEOTIDE SEQUENCE [LARGE SCALE GENOMIC DNA]</scope>
    <source>
        <strain evidence="1 2">HH</strain>
    </source>
</reference>
<keyword evidence="1" id="KW-0645">Protease</keyword>
<dbReference type="InterPro" id="IPR000671">
    <property type="entry name" value="Peptidase_A31"/>
</dbReference>
<dbReference type="Gene3D" id="3.40.50.1450">
    <property type="entry name" value="HybD-like"/>
    <property type="match status" value="1"/>
</dbReference>
<dbReference type="PRINTS" id="PR00446">
    <property type="entry name" value="HYDRGNUPTAKE"/>
</dbReference>
<keyword evidence="2" id="KW-1185">Reference proteome</keyword>
<evidence type="ECO:0000313" key="2">
    <source>
        <dbReference type="Proteomes" id="UP000298324"/>
    </source>
</evidence>
<dbReference type="Proteomes" id="UP000298324">
    <property type="component" value="Unassembled WGS sequence"/>
</dbReference>
<dbReference type="PANTHER" id="PTHR30302:SF7">
    <property type="entry name" value="F420-NONREDUCING HYDROGENASE II"/>
    <property type="match status" value="1"/>
</dbReference>
<dbReference type="AlphaFoldDB" id="A0A4Y7RH26"/>
<accession>A0A4Y7RH26</accession>
<dbReference type="InterPro" id="IPR023430">
    <property type="entry name" value="Pept_HybD-like_dom_sf"/>
</dbReference>
<name>A0A4Y7RH26_9FIRM</name>
<dbReference type="InterPro" id="IPR004420">
    <property type="entry name" value="Pept_A31_hyd_mat_HycI"/>
</dbReference>
<dbReference type="SUPFAM" id="SSF53163">
    <property type="entry name" value="HybD-like"/>
    <property type="match status" value="1"/>
</dbReference>
<organism evidence="1 2">
    <name type="scientific">Pelotomaculum schinkii</name>
    <dbReference type="NCBI Taxonomy" id="78350"/>
    <lineage>
        <taxon>Bacteria</taxon>
        <taxon>Bacillati</taxon>
        <taxon>Bacillota</taxon>
        <taxon>Clostridia</taxon>
        <taxon>Eubacteriales</taxon>
        <taxon>Desulfotomaculaceae</taxon>
        <taxon>Pelotomaculum</taxon>
    </lineage>
</organism>
<dbReference type="EC" id="3.4.23.51" evidence="1"/>